<name>H5WZD5_9PSEU</name>
<proteinExistence type="predicted"/>
<dbReference type="RefSeq" id="WP_009152983.1">
    <property type="nucleotide sequence ID" value="NZ_CM001439.1"/>
</dbReference>
<dbReference type="AlphaFoldDB" id="H5WZD5"/>
<dbReference type="STRING" id="882083.SacmaDRAFT_1318"/>
<gene>
    <name evidence="3" type="ORF">SacmaDRAFT_1318</name>
</gene>
<dbReference type="HOGENOM" id="CLU_1488030_0_0_11"/>
<dbReference type="eggNOG" id="ENOG503287P">
    <property type="taxonomic scope" value="Bacteria"/>
</dbReference>
<evidence type="ECO:0000313" key="3">
    <source>
        <dbReference type="EMBL" id="EHR49597.1"/>
    </source>
</evidence>
<dbReference type="OrthoDB" id="3557356at2"/>
<keyword evidence="4" id="KW-1185">Reference proteome</keyword>
<dbReference type="Proteomes" id="UP000004926">
    <property type="component" value="Chromosome"/>
</dbReference>
<feature type="compositionally biased region" description="Polar residues" evidence="1">
    <location>
        <begin position="101"/>
        <end position="114"/>
    </location>
</feature>
<evidence type="ECO:0000256" key="1">
    <source>
        <dbReference type="SAM" id="MobiDB-lite"/>
    </source>
</evidence>
<organism evidence="3 4">
    <name type="scientific">Saccharomonospora marina XMU15</name>
    <dbReference type="NCBI Taxonomy" id="882083"/>
    <lineage>
        <taxon>Bacteria</taxon>
        <taxon>Bacillati</taxon>
        <taxon>Actinomycetota</taxon>
        <taxon>Actinomycetes</taxon>
        <taxon>Pseudonocardiales</taxon>
        <taxon>Pseudonocardiaceae</taxon>
        <taxon>Saccharomonospora</taxon>
    </lineage>
</organism>
<keyword evidence="2" id="KW-0812">Transmembrane</keyword>
<reference evidence="3 4" key="1">
    <citation type="journal article" date="2012" name="Stand. Genomic Sci.">
        <title>Genome sequence of the ocean sediment bacterium Saccharomonospora marina type strain (XMU15(T)).</title>
        <authorList>
            <person name="Klenk H.P."/>
            <person name="Lu M."/>
            <person name="Lucas S."/>
            <person name="Lapidus A."/>
            <person name="Copeland A."/>
            <person name="Pitluck S."/>
            <person name="Goodwin L.A."/>
            <person name="Han C."/>
            <person name="Tapia R."/>
            <person name="Brambilla E.M."/>
            <person name="Potter G."/>
            <person name="Land M."/>
            <person name="Ivanova N."/>
            <person name="Rohde M."/>
            <person name="Goker M."/>
            <person name="Detter J.C."/>
            <person name="Li W.J."/>
            <person name="Kyrpides N.C."/>
            <person name="Woyke T."/>
        </authorList>
    </citation>
    <scope>NUCLEOTIDE SEQUENCE [LARGE SCALE GENOMIC DNA]</scope>
    <source>
        <strain evidence="3 4">XMU15</strain>
    </source>
</reference>
<evidence type="ECO:0000256" key="2">
    <source>
        <dbReference type="SAM" id="Phobius"/>
    </source>
</evidence>
<feature type="compositionally biased region" description="Polar residues" evidence="1">
    <location>
        <begin position="61"/>
        <end position="71"/>
    </location>
</feature>
<feature type="region of interest" description="Disordered" evidence="1">
    <location>
        <begin position="49"/>
        <end position="181"/>
    </location>
</feature>
<feature type="compositionally biased region" description="Low complexity" evidence="1">
    <location>
        <begin position="133"/>
        <end position="181"/>
    </location>
</feature>
<keyword evidence="2" id="KW-1133">Transmembrane helix</keyword>
<dbReference type="EMBL" id="CM001439">
    <property type="protein sequence ID" value="EHR49597.1"/>
    <property type="molecule type" value="Genomic_DNA"/>
</dbReference>
<sequence length="181" mass="18183">MAQSPGSQPRPEIAPPSEHEGRLSRTGYLALAVSGLVVVTAFAAVAQVLAPQDPPADDRTTAQTGRTDNSGATGGAEVVPGEAVPGQTTVLVDGVAVTGTMPHSDTAGTTTVSDNPDRTTRSSEQPPPRRSSQRPTSGGENTTIPPTTSKPTTTTTTPSESTPSTTTSSSASDSSTLGDLG</sequence>
<accession>H5WZD5</accession>
<feature type="region of interest" description="Disordered" evidence="1">
    <location>
        <begin position="1"/>
        <end position="23"/>
    </location>
</feature>
<evidence type="ECO:0000313" key="4">
    <source>
        <dbReference type="Proteomes" id="UP000004926"/>
    </source>
</evidence>
<protein>
    <submittedName>
        <fullName evidence="3">Uncharacterized protein</fullName>
    </submittedName>
</protein>
<keyword evidence="2" id="KW-0472">Membrane</keyword>
<feature type="transmembrane region" description="Helical" evidence="2">
    <location>
        <begin position="28"/>
        <end position="50"/>
    </location>
</feature>